<accession>A0AAE9CWU6</accession>
<feature type="region of interest" description="Disordered" evidence="2">
    <location>
        <begin position="295"/>
        <end position="350"/>
    </location>
</feature>
<feature type="region of interest" description="Disordered" evidence="2">
    <location>
        <begin position="92"/>
        <end position="168"/>
    </location>
</feature>
<feature type="region of interest" description="Disordered" evidence="2">
    <location>
        <begin position="229"/>
        <end position="277"/>
    </location>
</feature>
<dbReference type="PROSITE" id="PS50088">
    <property type="entry name" value="ANK_REPEAT"/>
    <property type="match status" value="2"/>
</dbReference>
<evidence type="ECO:0000256" key="1">
    <source>
        <dbReference type="PROSITE-ProRule" id="PRU00023"/>
    </source>
</evidence>
<dbReference type="Proteomes" id="UP000827892">
    <property type="component" value="Chromosome X"/>
</dbReference>
<organism evidence="3 4">
    <name type="scientific">Caenorhabditis briggsae</name>
    <dbReference type="NCBI Taxonomy" id="6238"/>
    <lineage>
        <taxon>Eukaryota</taxon>
        <taxon>Metazoa</taxon>
        <taxon>Ecdysozoa</taxon>
        <taxon>Nematoda</taxon>
        <taxon>Chromadorea</taxon>
        <taxon>Rhabditida</taxon>
        <taxon>Rhabditina</taxon>
        <taxon>Rhabditomorpha</taxon>
        <taxon>Rhabditoidea</taxon>
        <taxon>Rhabditidae</taxon>
        <taxon>Peloderinae</taxon>
        <taxon>Caenorhabditis</taxon>
    </lineage>
</organism>
<evidence type="ECO:0000256" key="2">
    <source>
        <dbReference type="SAM" id="MobiDB-lite"/>
    </source>
</evidence>
<dbReference type="InterPro" id="IPR002110">
    <property type="entry name" value="Ankyrin_rpt"/>
</dbReference>
<dbReference type="SUPFAM" id="SSF48403">
    <property type="entry name" value="Ankyrin repeat"/>
    <property type="match status" value="1"/>
</dbReference>
<evidence type="ECO:0000313" key="4">
    <source>
        <dbReference type="Proteomes" id="UP000827892"/>
    </source>
</evidence>
<name>A0AAE9CWU6_CAEBR</name>
<proteinExistence type="predicted"/>
<dbReference type="PROSITE" id="PS50297">
    <property type="entry name" value="ANK_REP_REGION"/>
    <property type="match status" value="2"/>
</dbReference>
<feature type="compositionally biased region" description="Basic and acidic residues" evidence="2">
    <location>
        <begin position="107"/>
        <end position="164"/>
    </location>
</feature>
<feature type="compositionally biased region" description="Polar residues" evidence="2">
    <location>
        <begin position="318"/>
        <end position="350"/>
    </location>
</feature>
<reference evidence="3 4" key="1">
    <citation type="submission" date="2022-05" db="EMBL/GenBank/DDBJ databases">
        <title>Chromosome-level reference genomes for two strains of Caenorhabditis briggsae: an improved platform for comparative genomics.</title>
        <authorList>
            <person name="Stevens L."/>
            <person name="Andersen E.C."/>
        </authorList>
    </citation>
    <scope>NUCLEOTIDE SEQUENCE [LARGE SCALE GENOMIC DNA]</scope>
    <source>
        <strain evidence="3">QX1410_ONT</strain>
        <tissue evidence="3">Whole-organism</tissue>
    </source>
</reference>
<dbReference type="EMBL" id="CP090896">
    <property type="protein sequence ID" value="ULT84470.1"/>
    <property type="molecule type" value="Genomic_DNA"/>
</dbReference>
<dbReference type="AlphaFoldDB" id="A0AAE9CWU6"/>
<feature type="repeat" description="ANK" evidence="1">
    <location>
        <begin position="467"/>
        <end position="489"/>
    </location>
</feature>
<dbReference type="GO" id="GO:0006355">
    <property type="term" value="P:regulation of DNA-templated transcription"/>
    <property type="evidence" value="ECO:0007669"/>
    <property type="project" value="InterPro"/>
</dbReference>
<dbReference type="InterPro" id="IPR036770">
    <property type="entry name" value="Ankyrin_rpt-contain_sf"/>
</dbReference>
<dbReference type="SMART" id="SM00248">
    <property type="entry name" value="ANK"/>
    <property type="match status" value="5"/>
</dbReference>
<dbReference type="PANTHER" id="PTHR24164:SF4">
    <property type="entry name" value="RELA-ASSOCIATED INHIBITOR"/>
    <property type="match status" value="1"/>
</dbReference>
<feature type="compositionally biased region" description="Polar residues" evidence="2">
    <location>
        <begin position="229"/>
        <end position="275"/>
    </location>
</feature>
<feature type="repeat" description="ANK" evidence="1">
    <location>
        <begin position="432"/>
        <end position="464"/>
    </location>
</feature>
<keyword evidence="1" id="KW-0040">ANK repeat</keyword>
<dbReference type="PANTHER" id="PTHR24164">
    <property type="entry name" value="RELA-ASSOCIATED INHIBITOR"/>
    <property type="match status" value="1"/>
</dbReference>
<dbReference type="PRINTS" id="PR01415">
    <property type="entry name" value="ANKYRIN"/>
</dbReference>
<dbReference type="Pfam" id="PF12796">
    <property type="entry name" value="Ank_2"/>
    <property type="match status" value="2"/>
</dbReference>
<evidence type="ECO:0000313" key="3">
    <source>
        <dbReference type="EMBL" id="ULT84470.1"/>
    </source>
</evidence>
<dbReference type="InterPro" id="IPR028320">
    <property type="entry name" value="iASPP"/>
</dbReference>
<protein>
    <submittedName>
        <fullName evidence="3">Uncharacterized protein</fullName>
    </submittedName>
</protein>
<sequence length="622" mass="67866">MATIAPAPKGNCLVARAIPADAAIPSSDVLSGLLSKLTVGDPKCANKFESTHAVTPSDFRDIQNIRSSALAKKTKTAKFQLDGVKLYADLTPPKQSVRDEEDEDDVEIKKKEGKEKKNVEQNSEQNKEKKSDKKLDDKEKEKELEQKVAGKDEKENEEVKDGELLGRGPVQNVRVSNVGHHPYQRAPQIPYGCTAQTPSADISAYMGYGSGYECGSSWSLSPDTTIGSISASTTPDTVLSSEGYGSSSPQQISPKDSPFSEISSADTSRVLTPENNELPENLQDFILQYSNQYTREDSVKGRPPSADSGVCSPMSARSAPNASPQVPQGTCSGPTTPSYNQTHLSPRTSENGIVTAKQRLQALIPEHDQATGLLWGCTIIRDLLKNRDSDGDTPLHIVVAHHDHGKIFGLCETLKKTSNENEENMFNVCNNYGETPLYVSVIQRNLELVEYFLECGASPNGHSSRAIGDTPLHFAASRGMVNIVRALLNCRETDVNSSNDGGQTPFMCAVKMHGMIDEDTHQKIDNRAVLSMLLEKGADPGVQECGTGKTIVHLAIDKQDVELIDHLSKILTEESFVHLATTINYDQQSAVEILGSQIYEAHNSHIREALYIRLLVCGVHKH</sequence>
<dbReference type="Gene3D" id="1.25.40.20">
    <property type="entry name" value="Ankyrin repeat-containing domain"/>
    <property type="match status" value="1"/>
</dbReference>
<gene>
    <name evidence="3" type="ORF">L3Y34_013265</name>
</gene>